<organism evidence="2 3">
    <name type="scientific">Micromonospora haikouensis</name>
    <dbReference type="NCBI Taxonomy" id="686309"/>
    <lineage>
        <taxon>Bacteria</taxon>
        <taxon>Bacillati</taxon>
        <taxon>Actinomycetota</taxon>
        <taxon>Actinomycetes</taxon>
        <taxon>Micromonosporales</taxon>
        <taxon>Micromonosporaceae</taxon>
        <taxon>Micromonospora</taxon>
    </lineage>
</organism>
<accession>A0A1C4VI89</accession>
<dbReference type="PROSITE" id="PS51257">
    <property type="entry name" value="PROKAR_LIPOPROTEIN"/>
    <property type="match status" value="1"/>
</dbReference>
<dbReference type="EMBL" id="FMCW01000009">
    <property type="protein sequence ID" value="SCE83683.1"/>
    <property type="molecule type" value="Genomic_DNA"/>
</dbReference>
<name>A0A1C4VI89_9ACTN</name>
<feature type="compositionally biased region" description="Low complexity" evidence="1">
    <location>
        <begin position="42"/>
        <end position="59"/>
    </location>
</feature>
<feature type="region of interest" description="Disordered" evidence="1">
    <location>
        <begin position="37"/>
        <end position="72"/>
    </location>
</feature>
<proteinExistence type="predicted"/>
<protein>
    <submittedName>
        <fullName evidence="2">Uncharacterized protein</fullName>
    </submittedName>
</protein>
<gene>
    <name evidence="2" type="ORF">GA0070558_10950</name>
</gene>
<dbReference type="RefSeq" id="WP_091278245.1">
    <property type="nucleotide sequence ID" value="NZ_FMCW01000009.1"/>
</dbReference>
<evidence type="ECO:0000313" key="2">
    <source>
        <dbReference type="EMBL" id="SCE83683.1"/>
    </source>
</evidence>
<dbReference type="InterPro" id="IPR036278">
    <property type="entry name" value="Sialidase_sf"/>
</dbReference>
<dbReference type="AlphaFoldDB" id="A0A1C4VI89"/>
<reference evidence="2 3" key="1">
    <citation type="submission" date="2016-06" db="EMBL/GenBank/DDBJ databases">
        <authorList>
            <person name="Kjaerup R.B."/>
            <person name="Dalgaard T.S."/>
            <person name="Juul-Madsen H.R."/>
        </authorList>
    </citation>
    <scope>NUCLEOTIDE SEQUENCE [LARGE SCALE GENOMIC DNA]</scope>
    <source>
        <strain evidence="2 3">DSM 45626</strain>
    </source>
</reference>
<evidence type="ECO:0000256" key="1">
    <source>
        <dbReference type="SAM" id="MobiDB-lite"/>
    </source>
</evidence>
<sequence>MPRHRPRRASGPLRALRGVLGVVAGLAVLLAGCRSSERAAPEPDGAAPAPGSAAPDPGSLRPDWRALTLPTPPGAPGRLLLRDAAACGGRWFVVGAVADAAGVTRPAAWSSPAPASSPGVSAAPRGTGFAWSPLRLTPRTAYGAENVLTAVGCRDGRLAAVGAKSGGVHGNPRISTWRQLADGSVVEVPAEFEVFGGPDAVNVGRIAGGPAGWVIAGNRGTGAAAWSSADAGEFRLVSGVPELASDAAGRTWAADVTAAASGWVLVGSVRAPGRPGGDPAVWTSPDGLGWRRQVLPAGDAPGDLQRVVRAGERLVGVGRRGDALAAWVRDVAGWRPGGAVGPSAAGGSGQVAGLAAVDGGVLAVAVAAAGSSAWFSTDGGGWAPVRLPVALAATPDRSVAVAGAGGEVLLLVDGGAEGARLWSARLPGRPG</sequence>
<dbReference type="Proteomes" id="UP000199375">
    <property type="component" value="Unassembled WGS sequence"/>
</dbReference>
<dbReference type="SUPFAM" id="SSF50939">
    <property type="entry name" value="Sialidases"/>
    <property type="match status" value="1"/>
</dbReference>
<evidence type="ECO:0000313" key="3">
    <source>
        <dbReference type="Proteomes" id="UP000199375"/>
    </source>
</evidence>